<sequence>MSSENNSQLLAVGKQCSHPSCLLVDFLPFKCQHCEDSFCQEHFKVEGHSCSKYDASKYNRVAPDCPFCNTPVAVRPGQDPNDRMEEHITKECSVTTGNSGRARTMPICARGNCKKILFSPIRCDKCRSQFCPAHRFPADHSCTAPALSSSTEPGVSNLLAGVNAKNLNMKASAAGAATMGAIKRATATNTPAPVSKPVQVSKPSPSKPATPSSHVNPFSKTDRPFSSLLAISSTDNINDDSLTTPTNTHDNNNKSPPDNTNIVSIPPPIIDYNAFVPPPIFACA</sequence>
<dbReference type="PANTHER" id="PTHR14677:SF40">
    <property type="entry name" value="CDC48-ASSOCIATED UBIQUITIN-LIKE_ZINC FINGER PROTEIN 1"/>
    <property type="match status" value="1"/>
</dbReference>
<keyword evidence="9" id="KW-1185">Reference proteome</keyword>
<comment type="caution">
    <text evidence="8">The sequence shown here is derived from an EMBL/GenBank/DDBJ whole genome shotgun (WGS) entry which is preliminary data.</text>
</comment>
<feature type="domain" description="AN1-type" evidence="7">
    <location>
        <begin position="10"/>
        <end position="58"/>
    </location>
</feature>
<keyword evidence="2" id="KW-0677">Repeat</keyword>
<evidence type="ECO:0000256" key="3">
    <source>
        <dbReference type="ARBA" id="ARBA00022771"/>
    </source>
</evidence>
<evidence type="ECO:0000313" key="8">
    <source>
        <dbReference type="EMBL" id="KAF5382737.1"/>
    </source>
</evidence>
<keyword evidence="1" id="KW-0479">Metal-binding</keyword>
<accession>A0A8H5HG45</accession>
<dbReference type="InterPro" id="IPR000058">
    <property type="entry name" value="Znf_AN1"/>
</dbReference>
<feature type="region of interest" description="Disordered" evidence="6">
    <location>
        <begin position="188"/>
        <end position="220"/>
    </location>
</feature>
<proteinExistence type="predicted"/>
<name>A0A8H5HG45_9AGAR</name>
<dbReference type="OrthoDB" id="431929at2759"/>
<reference evidence="8 9" key="1">
    <citation type="journal article" date="2020" name="ISME J.">
        <title>Uncovering the hidden diversity of litter-decomposition mechanisms in mushroom-forming fungi.</title>
        <authorList>
            <person name="Floudas D."/>
            <person name="Bentzer J."/>
            <person name="Ahren D."/>
            <person name="Johansson T."/>
            <person name="Persson P."/>
            <person name="Tunlid A."/>
        </authorList>
    </citation>
    <scope>NUCLEOTIDE SEQUENCE [LARGE SCALE GENOMIC DNA]</scope>
    <source>
        <strain evidence="8 9">CBS 661.87</strain>
    </source>
</reference>
<evidence type="ECO:0000256" key="4">
    <source>
        <dbReference type="ARBA" id="ARBA00022833"/>
    </source>
</evidence>
<dbReference type="InterPro" id="IPR035896">
    <property type="entry name" value="AN1-like_Znf"/>
</dbReference>
<dbReference type="Gene3D" id="4.10.1110.10">
    <property type="entry name" value="AN1-like Zinc finger"/>
    <property type="match status" value="2"/>
</dbReference>
<dbReference type="Proteomes" id="UP000565441">
    <property type="component" value="Unassembled WGS sequence"/>
</dbReference>
<feature type="region of interest" description="Disordered" evidence="6">
    <location>
        <begin position="236"/>
        <end position="262"/>
    </location>
</feature>
<dbReference type="GO" id="GO:0008270">
    <property type="term" value="F:zinc ion binding"/>
    <property type="evidence" value="ECO:0007669"/>
    <property type="project" value="UniProtKB-KW"/>
</dbReference>
<dbReference type="EMBL" id="JAACJP010000008">
    <property type="protein sequence ID" value="KAF5382737.1"/>
    <property type="molecule type" value="Genomic_DNA"/>
</dbReference>
<dbReference type="PROSITE" id="PS51039">
    <property type="entry name" value="ZF_AN1"/>
    <property type="match status" value="2"/>
</dbReference>
<evidence type="ECO:0000256" key="2">
    <source>
        <dbReference type="ARBA" id="ARBA00022737"/>
    </source>
</evidence>
<protein>
    <recommendedName>
        <fullName evidence="7">AN1-type domain-containing protein</fullName>
    </recommendedName>
</protein>
<evidence type="ECO:0000256" key="5">
    <source>
        <dbReference type="PROSITE-ProRule" id="PRU00449"/>
    </source>
</evidence>
<evidence type="ECO:0000256" key="6">
    <source>
        <dbReference type="SAM" id="MobiDB-lite"/>
    </source>
</evidence>
<dbReference type="SMART" id="SM00154">
    <property type="entry name" value="ZnF_AN1"/>
    <property type="match status" value="2"/>
</dbReference>
<dbReference type="Pfam" id="PF25403">
    <property type="entry name" value="zf-C2H2_ZFAND2"/>
    <property type="match status" value="1"/>
</dbReference>
<organism evidence="8 9">
    <name type="scientific">Tricholomella constricta</name>
    <dbReference type="NCBI Taxonomy" id="117010"/>
    <lineage>
        <taxon>Eukaryota</taxon>
        <taxon>Fungi</taxon>
        <taxon>Dikarya</taxon>
        <taxon>Basidiomycota</taxon>
        <taxon>Agaricomycotina</taxon>
        <taxon>Agaricomycetes</taxon>
        <taxon>Agaricomycetidae</taxon>
        <taxon>Agaricales</taxon>
        <taxon>Tricholomatineae</taxon>
        <taxon>Lyophyllaceae</taxon>
        <taxon>Tricholomella</taxon>
    </lineage>
</organism>
<evidence type="ECO:0000313" key="9">
    <source>
        <dbReference type="Proteomes" id="UP000565441"/>
    </source>
</evidence>
<keyword evidence="4" id="KW-0862">Zinc</keyword>
<dbReference type="PANTHER" id="PTHR14677">
    <property type="entry name" value="ARSENITE INDUCUBLE RNA ASSOCIATED PROTEIN AIP-1-RELATED"/>
    <property type="match status" value="1"/>
</dbReference>
<dbReference type="InterPro" id="IPR057357">
    <property type="entry name" value="Znf-C2H2_ZFAND2A/B"/>
</dbReference>
<dbReference type="AlphaFoldDB" id="A0A8H5HG45"/>
<keyword evidence="3 5" id="KW-0863">Zinc-finger</keyword>
<evidence type="ECO:0000259" key="7">
    <source>
        <dbReference type="PROSITE" id="PS51039"/>
    </source>
</evidence>
<evidence type="ECO:0000256" key="1">
    <source>
        <dbReference type="ARBA" id="ARBA00022723"/>
    </source>
</evidence>
<feature type="domain" description="AN1-type" evidence="7">
    <location>
        <begin position="102"/>
        <end position="150"/>
    </location>
</feature>
<gene>
    <name evidence="8" type="ORF">D9615_002871</name>
</gene>
<dbReference type="SUPFAM" id="SSF118310">
    <property type="entry name" value="AN1-like Zinc finger"/>
    <property type="match status" value="2"/>
</dbReference>
<dbReference type="GO" id="GO:0005737">
    <property type="term" value="C:cytoplasm"/>
    <property type="evidence" value="ECO:0007669"/>
    <property type="project" value="TreeGrafter"/>
</dbReference>
<dbReference type="Pfam" id="PF01428">
    <property type="entry name" value="zf-AN1"/>
    <property type="match status" value="2"/>
</dbReference>
<feature type="compositionally biased region" description="Low complexity" evidence="6">
    <location>
        <begin position="188"/>
        <end position="213"/>
    </location>
</feature>